<accession>A0A0E9UYI9</accession>
<reference evidence="1" key="2">
    <citation type="journal article" date="2015" name="Fish Shellfish Immunol.">
        <title>Early steps in the European eel (Anguilla anguilla)-Vibrio vulnificus interaction in the gills: Role of the RtxA13 toxin.</title>
        <authorList>
            <person name="Callol A."/>
            <person name="Pajuelo D."/>
            <person name="Ebbesson L."/>
            <person name="Teles M."/>
            <person name="MacKenzie S."/>
            <person name="Amaro C."/>
        </authorList>
    </citation>
    <scope>NUCLEOTIDE SEQUENCE</scope>
</reference>
<dbReference type="EMBL" id="GBXM01037638">
    <property type="protein sequence ID" value="JAH70939.1"/>
    <property type="molecule type" value="Transcribed_RNA"/>
</dbReference>
<name>A0A0E9UYI9_ANGAN</name>
<proteinExistence type="predicted"/>
<sequence length="12" mass="1311">MGKTITLFTGEI</sequence>
<evidence type="ECO:0000313" key="1">
    <source>
        <dbReference type="EMBL" id="JAH70939.1"/>
    </source>
</evidence>
<reference evidence="1" key="1">
    <citation type="submission" date="2014-11" db="EMBL/GenBank/DDBJ databases">
        <authorList>
            <person name="Amaro Gonzalez C."/>
        </authorList>
    </citation>
    <scope>NUCLEOTIDE SEQUENCE</scope>
</reference>
<protein>
    <submittedName>
        <fullName evidence="1">Uncharacterized protein</fullName>
    </submittedName>
</protein>
<organism evidence="1">
    <name type="scientific">Anguilla anguilla</name>
    <name type="common">European freshwater eel</name>
    <name type="synonym">Muraena anguilla</name>
    <dbReference type="NCBI Taxonomy" id="7936"/>
    <lineage>
        <taxon>Eukaryota</taxon>
        <taxon>Metazoa</taxon>
        <taxon>Chordata</taxon>
        <taxon>Craniata</taxon>
        <taxon>Vertebrata</taxon>
        <taxon>Euteleostomi</taxon>
        <taxon>Actinopterygii</taxon>
        <taxon>Neopterygii</taxon>
        <taxon>Teleostei</taxon>
        <taxon>Anguilliformes</taxon>
        <taxon>Anguillidae</taxon>
        <taxon>Anguilla</taxon>
    </lineage>
</organism>